<evidence type="ECO:0000313" key="3">
    <source>
        <dbReference type="EMBL" id="RJL35831.1"/>
    </source>
</evidence>
<dbReference type="AlphaFoldDB" id="A0A3A4B3T7"/>
<gene>
    <name evidence="3" type="ORF">D5H75_03355</name>
</gene>
<accession>A0A3A4B3T7</accession>
<dbReference type="EMBL" id="QZEY01000001">
    <property type="protein sequence ID" value="RJL35831.1"/>
    <property type="molecule type" value="Genomic_DNA"/>
</dbReference>
<organism evidence="3 4">
    <name type="scientific">Bailinhaonella thermotolerans</name>
    <dbReference type="NCBI Taxonomy" id="1070861"/>
    <lineage>
        <taxon>Bacteria</taxon>
        <taxon>Bacillati</taxon>
        <taxon>Actinomycetota</taxon>
        <taxon>Actinomycetes</taxon>
        <taxon>Streptosporangiales</taxon>
        <taxon>Streptosporangiaceae</taxon>
        <taxon>Bailinhaonella</taxon>
    </lineage>
</organism>
<protein>
    <submittedName>
        <fullName evidence="3">Uncharacterized protein</fullName>
    </submittedName>
</protein>
<feature type="signal peptide" evidence="2">
    <location>
        <begin position="1"/>
        <end position="26"/>
    </location>
</feature>
<evidence type="ECO:0000313" key="4">
    <source>
        <dbReference type="Proteomes" id="UP000265768"/>
    </source>
</evidence>
<dbReference type="RefSeq" id="WP_119924804.1">
    <property type="nucleotide sequence ID" value="NZ_QZEY01000001.1"/>
</dbReference>
<reference evidence="3 4" key="1">
    <citation type="submission" date="2018-09" db="EMBL/GenBank/DDBJ databases">
        <title>YIM 75507 draft genome.</title>
        <authorList>
            <person name="Tang S."/>
            <person name="Feng Y."/>
        </authorList>
    </citation>
    <scope>NUCLEOTIDE SEQUENCE [LARGE SCALE GENOMIC DNA]</scope>
    <source>
        <strain evidence="3 4">YIM 75507</strain>
    </source>
</reference>
<dbReference type="PROSITE" id="PS51257">
    <property type="entry name" value="PROKAR_LIPOPROTEIN"/>
    <property type="match status" value="1"/>
</dbReference>
<feature type="region of interest" description="Disordered" evidence="1">
    <location>
        <begin position="60"/>
        <end position="83"/>
    </location>
</feature>
<name>A0A3A4B3T7_9ACTN</name>
<feature type="chain" id="PRO_5017196364" evidence="2">
    <location>
        <begin position="27"/>
        <end position="176"/>
    </location>
</feature>
<comment type="caution">
    <text evidence="3">The sequence shown here is derived from an EMBL/GenBank/DDBJ whole genome shotgun (WGS) entry which is preliminary data.</text>
</comment>
<keyword evidence="2" id="KW-0732">Signal</keyword>
<dbReference type="Proteomes" id="UP000265768">
    <property type="component" value="Unassembled WGS sequence"/>
</dbReference>
<evidence type="ECO:0000256" key="2">
    <source>
        <dbReference type="SAM" id="SignalP"/>
    </source>
</evidence>
<evidence type="ECO:0000256" key="1">
    <source>
        <dbReference type="SAM" id="MobiDB-lite"/>
    </source>
</evidence>
<sequence length="176" mass="18369">MPRTTTRVAAASALLAGLVAAGGCSAATKSANAGRAETPEVVAPSSPASTASAWVPVDRRRNAHPHPSPTRIAVPPTDPDSRERTVFTAGPARGAFTSPALDLRPGELATHFDCEGRGTVTLILTGQSETEFDCDDDGITHQLDGHTLDAPQTTRLQIKAPPSVQWAIRITQNADS</sequence>
<proteinExistence type="predicted"/>
<dbReference type="OrthoDB" id="9985446at2"/>
<keyword evidence="4" id="KW-1185">Reference proteome</keyword>